<evidence type="ECO:0000256" key="7">
    <source>
        <dbReference type="RuleBase" id="RU365041"/>
    </source>
</evidence>
<evidence type="ECO:0000256" key="6">
    <source>
        <dbReference type="ARBA" id="ARBA00023136"/>
    </source>
</evidence>
<evidence type="ECO:0000313" key="10">
    <source>
        <dbReference type="Proteomes" id="UP000230709"/>
    </source>
</evidence>
<dbReference type="PANTHER" id="PTHR33778:SF1">
    <property type="entry name" value="MAGNESIUM TRANSPORTER YHID-RELATED"/>
    <property type="match status" value="1"/>
</dbReference>
<evidence type="ECO:0000256" key="1">
    <source>
        <dbReference type="ARBA" id="ARBA00004651"/>
    </source>
</evidence>
<keyword evidence="6 7" id="KW-0472">Membrane</keyword>
<keyword evidence="4 7" id="KW-0812">Transmembrane</keyword>
<dbReference type="RefSeq" id="WP_003611802.1">
    <property type="nucleotide sequence ID" value="NZ_ADVE02000001.1"/>
</dbReference>
<feature type="transmembrane region" description="Helical" evidence="7">
    <location>
        <begin position="6"/>
        <end position="26"/>
    </location>
</feature>
<dbReference type="STRING" id="595536.GCA_000178815_02152"/>
<feature type="transmembrane region" description="Helical" evidence="7">
    <location>
        <begin position="35"/>
        <end position="56"/>
    </location>
</feature>
<dbReference type="PRINTS" id="PR01837">
    <property type="entry name" value="MGTCSAPBPROT"/>
</dbReference>
<dbReference type="AlphaFoldDB" id="A0A2D2D237"/>
<evidence type="ECO:0000256" key="3">
    <source>
        <dbReference type="ARBA" id="ARBA00022475"/>
    </source>
</evidence>
<dbReference type="EMBL" id="CP023737">
    <property type="protein sequence ID" value="ATQ69063.1"/>
    <property type="molecule type" value="Genomic_DNA"/>
</dbReference>
<comment type="similarity">
    <text evidence="2 7">Belongs to the MgtC/SapB family.</text>
</comment>
<protein>
    <recommendedName>
        <fullName evidence="7">Protein MgtC</fullName>
    </recommendedName>
</protein>
<sequence length="182" mass="19460">MTITLTWSDVALRLALTIIAGAVIGFERGETGHAAGLRTTLLVALAACLAMLQANWLMNTGGKASDSFVVIDLMRLPLGILSGVGFIGAGAILRKDDLIVGVTTAATLWYVTVIGLCFGGGQIELGVVGSLLGVIVLPGLRRLEARMRQERVFNLYVKWKGDTKSEDKILAAISASRRKHRR</sequence>
<feature type="transmembrane region" description="Helical" evidence="7">
    <location>
        <begin position="122"/>
        <end position="140"/>
    </location>
</feature>
<dbReference type="KEGG" id="mtw:CQW49_15150"/>
<reference evidence="10" key="1">
    <citation type="submission" date="2017-10" db="EMBL/GenBank/DDBJ databases">
        <title>Completed PacBio SMRT sequence of Methylosinus trichosporium OB3b reveals presence of a third large plasmid.</title>
        <authorList>
            <person name="Charles T.C."/>
            <person name="Lynch M.D.J."/>
            <person name="Heil J.R."/>
            <person name="Cheng J."/>
        </authorList>
    </citation>
    <scope>NUCLEOTIDE SEQUENCE [LARGE SCALE GENOMIC DNA]</scope>
    <source>
        <strain evidence="10">OB3b</strain>
    </source>
</reference>
<evidence type="ECO:0000256" key="2">
    <source>
        <dbReference type="ARBA" id="ARBA00009298"/>
    </source>
</evidence>
<dbReference type="Proteomes" id="UP000230709">
    <property type="component" value="Chromosome"/>
</dbReference>
<evidence type="ECO:0000256" key="5">
    <source>
        <dbReference type="ARBA" id="ARBA00022989"/>
    </source>
</evidence>
<dbReference type="GO" id="GO:0005886">
    <property type="term" value="C:plasma membrane"/>
    <property type="evidence" value="ECO:0007669"/>
    <property type="project" value="UniProtKB-SubCell"/>
</dbReference>
<keyword evidence="10" id="KW-1185">Reference proteome</keyword>
<evidence type="ECO:0000259" key="8">
    <source>
        <dbReference type="Pfam" id="PF02308"/>
    </source>
</evidence>
<organism evidence="9 10">
    <name type="scientific">Methylosinus trichosporium (strain ATCC 35070 / NCIMB 11131 / UNIQEM 75 / OB3b)</name>
    <dbReference type="NCBI Taxonomy" id="595536"/>
    <lineage>
        <taxon>Bacteria</taxon>
        <taxon>Pseudomonadati</taxon>
        <taxon>Pseudomonadota</taxon>
        <taxon>Alphaproteobacteria</taxon>
        <taxon>Hyphomicrobiales</taxon>
        <taxon>Methylocystaceae</taxon>
        <taxon>Methylosinus</taxon>
    </lineage>
</organism>
<feature type="transmembrane region" description="Helical" evidence="7">
    <location>
        <begin position="98"/>
        <end position="116"/>
    </location>
</feature>
<proteinExistence type="inferred from homology"/>
<keyword evidence="5 7" id="KW-1133">Transmembrane helix</keyword>
<keyword evidence="7" id="KW-0997">Cell inner membrane</keyword>
<gene>
    <name evidence="9" type="ORF">CQW49_15150</name>
</gene>
<dbReference type="PANTHER" id="PTHR33778">
    <property type="entry name" value="PROTEIN MGTC"/>
    <property type="match status" value="1"/>
</dbReference>
<dbReference type="InterPro" id="IPR003416">
    <property type="entry name" value="MgtC/SapB/SrpB/YhiD_fam"/>
</dbReference>
<dbReference type="Pfam" id="PF02308">
    <property type="entry name" value="MgtC"/>
    <property type="match status" value="1"/>
</dbReference>
<dbReference type="InterPro" id="IPR049177">
    <property type="entry name" value="MgtC_SapB_SrpB_YhiD_N"/>
</dbReference>
<evidence type="ECO:0000313" key="9">
    <source>
        <dbReference type="EMBL" id="ATQ69063.1"/>
    </source>
</evidence>
<feature type="domain" description="MgtC/SapB/SrpB/YhiD N-terminal" evidence="8">
    <location>
        <begin position="14"/>
        <end position="145"/>
    </location>
</feature>
<feature type="transmembrane region" description="Helical" evidence="7">
    <location>
        <begin position="76"/>
        <end position="93"/>
    </location>
</feature>
<evidence type="ECO:0000256" key="4">
    <source>
        <dbReference type="ARBA" id="ARBA00022692"/>
    </source>
</evidence>
<keyword evidence="3" id="KW-1003">Cell membrane</keyword>
<accession>A0A2D2D237</accession>
<comment type="subcellular location">
    <subcellularLocation>
        <location evidence="7">Cell inner membrane</location>
        <topology evidence="7">Multi-pass membrane protein</topology>
    </subcellularLocation>
    <subcellularLocation>
        <location evidence="1">Cell membrane</location>
        <topology evidence="1">Multi-pass membrane protein</topology>
    </subcellularLocation>
</comment>
<name>A0A2D2D237_METT3</name>